<sequence length="172" mass="18905">MKRTASRARPAAPEEAGPSEDCPALELGRFLPYRLHVTAGQVSRLFSQTYERRFGIGIPEWRVLAQLGENPAMPTQAVIERTGMDPVKVSRAVTRLVDKGLAERRPHPSDQRSQLLGLSRAGRAMYREIVPRALALEAELTAALTPAEQAALDGILTKLRDRARSLTPDLGD</sequence>
<feature type="region of interest" description="Disordered" evidence="1">
    <location>
        <begin position="1"/>
        <end position="21"/>
    </location>
</feature>
<evidence type="ECO:0000256" key="1">
    <source>
        <dbReference type="SAM" id="MobiDB-lite"/>
    </source>
</evidence>
<dbReference type="GO" id="GO:0006950">
    <property type="term" value="P:response to stress"/>
    <property type="evidence" value="ECO:0007669"/>
    <property type="project" value="TreeGrafter"/>
</dbReference>
<dbReference type="SMART" id="SM00347">
    <property type="entry name" value="HTH_MARR"/>
    <property type="match status" value="1"/>
</dbReference>
<organism evidence="3 4">
    <name type="scientific">Roseicella aquatilis</name>
    <dbReference type="NCBI Taxonomy" id="2527868"/>
    <lineage>
        <taxon>Bacteria</taxon>
        <taxon>Pseudomonadati</taxon>
        <taxon>Pseudomonadota</taxon>
        <taxon>Alphaproteobacteria</taxon>
        <taxon>Acetobacterales</taxon>
        <taxon>Roseomonadaceae</taxon>
        <taxon>Roseicella</taxon>
    </lineage>
</organism>
<dbReference type="Gene3D" id="1.10.10.10">
    <property type="entry name" value="Winged helix-like DNA-binding domain superfamily/Winged helix DNA-binding domain"/>
    <property type="match status" value="1"/>
</dbReference>
<dbReference type="Pfam" id="PF12802">
    <property type="entry name" value="MarR_2"/>
    <property type="match status" value="1"/>
</dbReference>
<evidence type="ECO:0000313" key="4">
    <source>
        <dbReference type="Proteomes" id="UP000295023"/>
    </source>
</evidence>
<dbReference type="InterPro" id="IPR039422">
    <property type="entry name" value="MarR/SlyA-like"/>
</dbReference>
<gene>
    <name evidence="3" type="ORF">EXY23_10590</name>
</gene>
<dbReference type="PROSITE" id="PS50995">
    <property type="entry name" value="HTH_MARR_2"/>
    <property type="match status" value="1"/>
</dbReference>
<name>A0A4R4DS20_9PROT</name>
<evidence type="ECO:0000313" key="3">
    <source>
        <dbReference type="EMBL" id="TCZ63267.1"/>
    </source>
</evidence>
<dbReference type="InterPro" id="IPR000835">
    <property type="entry name" value="HTH_MarR-typ"/>
</dbReference>
<reference evidence="3 4" key="1">
    <citation type="submission" date="2019-03" db="EMBL/GenBank/DDBJ databases">
        <title>Paracraurococcus aquatilis NE82 genome sequence.</title>
        <authorList>
            <person name="Zhao Y."/>
            <person name="Du Z."/>
        </authorList>
    </citation>
    <scope>NUCLEOTIDE SEQUENCE [LARGE SCALE GENOMIC DNA]</scope>
    <source>
        <strain evidence="3 4">NE82</strain>
    </source>
</reference>
<dbReference type="EMBL" id="SKBM01000008">
    <property type="protein sequence ID" value="TCZ63267.1"/>
    <property type="molecule type" value="Genomic_DNA"/>
</dbReference>
<dbReference type="Proteomes" id="UP000295023">
    <property type="component" value="Unassembled WGS sequence"/>
</dbReference>
<dbReference type="AlphaFoldDB" id="A0A4R4DS20"/>
<dbReference type="InterPro" id="IPR036390">
    <property type="entry name" value="WH_DNA-bd_sf"/>
</dbReference>
<accession>A0A4R4DS20</accession>
<proteinExistence type="predicted"/>
<dbReference type="GO" id="GO:0003700">
    <property type="term" value="F:DNA-binding transcription factor activity"/>
    <property type="evidence" value="ECO:0007669"/>
    <property type="project" value="InterPro"/>
</dbReference>
<protein>
    <submittedName>
        <fullName evidence="3">MarR family transcriptional regulator</fullName>
    </submittedName>
</protein>
<dbReference type="OrthoDB" id="8906692at2"/>
<feature type="compositionally biased region" description="Low complexity" evidence="1">
    <location>
        <begin position="7"/>
        <end position="20"/>
    </location>
</feature>
<dbReference type="RefSeq" id="WP_132288226.1">
    <property type="nucleotide sequence ID" value="NZ_SKBM01000008.1"/>
</dbReference>
<comment type="caution">
    <text evidence="3">The sequence shown here is derived from an EMBL/GenBank/DDBJ whole genome shotgun (WGS) entry which is preliminary data.</text>
</comment>
<dbReference type="InterPro" id="IPR036388">
    <property type="entry name" value="WH-like_DNA-bd_sf"/>
</dbReference>
<dbReference type="PRINTS" id="PR00598">
    <property type="entry name" value="HTHMARR"/>
</dbReference>
<feature type="domain" description="HTH marR-type" evidence="2">
    <location>
        <begin position="1"/>
        <end position="161"/>
    </location>
</feature>
<evidence type="ECO:0000259" key="2">
    <source>
        <dbReference type="PROSITE" id="PS50995"/>
    </source>
</evidence>
<dbReference type="PANTHER" id="PTHR33164:SF57">
    <property type="entry name" value="MARR-FAMILY TRANSCRIPTIONAL REGULATOR"/>
    <property type="match status" value="1"/>
</dbReference>
<keyword evidence="4" id="KW-1185">Reference proteome</keyword>
<dbReference type="PANTHER" id="PTHR33164">
    <property type="entry name" value="TRANSCRIPTIONAL REGULATOR, MARR FAMILY"/>
    <property type="match status" value="1"/>
</dbReference>
<dbReference type="SUPFAM" id="SSF46785">
    <property type="entry name" value="Winged helix' DNA-binding domain"/>
    <property type="match status" value="1"/>
</dbReference>